<name>A0AA48QYB2_9TREE</name>
<dbReference type="PANTHER" id="PTHR47797">
    <property type="entry name" value="DEHYDROGENASE, PUTATIVE (AFU_ORTHOLOGUE AFUA_8G05805)-RELATED"/>
    <property type="match status" value="1"/>
</dbReference>
<feature type="transmembrane region" description="Helical" evidence="2">
    <location>
        <begin position="354"/>
        <end position="374"/>
    </location>
</feature>
<evidence type="ECO:0000313" key="5">
    <source>
        <dbReference type="EMBL" id="BEI94173.1"/>
    </source>
</evidence>
<feature type="chain" id="PRO_5041362356" description="DOMON domain-containing protein" evidence="3">
    <location>
        <begin position="18"/>
        <end position="484"/>
    </location>
</feature>
<proteinExistence type="predicted"/>
<evidence type="ECO:0000256" key="2">
    <source>
        <dbReference type="SAM" id="Phobius"/>
    </source>
</evidence>
<keyword evidence="2" id="KW-1133">Transmembrane helix</keyword>
<evidence type="ECO:0000259" key="4">
    <source>
        <dbReference type="SMART" id="SM00664"/>
    </source>
</evidence>
<feature type="compositionally biased region" description="Low complexity" evidence="1">
    <location>
        <begin position="443"/>
        <end position="458"/>
    </location>
</feature>
<keyword evidence="6" id="KW-1185">Reference proteome</keyword>
<dbReference type="KEGG" id="ccac:CcaHIS019_0606320"/>
<feature type="signal peptide" evidence="3">
    <location>
        <begin position="1"/>
        <end position="17"/>
    </location>
</feature>
<dbReference type="EMBL" id="AP028217">
    <property type="protein sequence ID" value="BEI94173.1"/>
    <property type="molecule type" value="Genomic_DNA"/>
</dbReference>
<keyword evidence="2" id="KW-0472">Membrane</keyword>
<feature type="transmembrane region" description="Helical" evidence="2">
    <location>
        <begin position="199"/>
        <end position="221"/>
    </location>
</feature>
<feature type="compositionally biased region" description="Polar residues" evidence="1">
    <location>
        <begin position="420"/>
        <end position="437"/>
    </location>
</feature>
<feature type="region of interest" description="Disordered" evidence="1">
    <location>
        <begin position="407"/>
        <end position="484"/>
    </location>
</feature>
<feature type="transmembrane region" description="Helical" evidence="2">
    <location>
        <begin position="233"/>
        <end position="259"/>
    </location>
</feature>
<dbReference type="CDD" id="cd09630">
    <property type="entry name" value="CDH_like_cytochrome"/>
    <property type="match status" value="1"/>
</dbReference>
<dbReference type="RefSeq" id="XP_060459438.1">
    <property type="nucleotide sequence ID" value="XM_060603111.1"/>
</dbReference>
<keyword evidence="3" id="KW-0732">Signal</keyword>
<dbReference type="Gene3D" id="1.20.120.1770">
    <property type="match status" value="1"/>
</dbReference>
<reference evidence="5" key="1">
    <citation type="journal article" date="2023" name="BMC Genomics">
        <title>Chromosome-level genome assemblies of Cutaneotrichosporon spp. (Trichosporonales, Basidiomycota) reveal imbalanced evolution between nucleotide sequences and chromosome synteny.</title>
        <authorList>
            <person name="Kobayashi Y."/>
            <person name="Kayamori A."/>
            <person name="Aoki K."/>
            <person name="Shiwa Y."/>
            <person name="Matsutani M."/>
            <person name="Fujita N."/>
            <person name="Sugita T."/>
            <person name="Iwasaki W."/>
            <person name="Tanaka N."/>
            <person name="Takashima M."/>
        </authorList>
    </citation>
    <scope>NUCLEOTIDE SEQUENCE</scope>
    <source>
        <strain evidence="5">HIS019</strain>
    </source>
</reference>
<dbReference type="GeneID" id="85498043"/>
<evidence type="ECO:0000256" key="3">
    <source>
        <dbReference type="SAM" id="SignalP"/>
    </source>
</evidence>
<dbReference type="SMART" id="SM00664">
    <property type="entry name" value="DoH"/>
    <property type="match status" value="1"/>
</dbReference>
<feature type="transmembrane region" description="Helical" evidence="2">
    <location>
        <begin position="312"/>
        <end position="334"/>
    </location>
</feature>
<feature type="compositionally biased region" description="Basic and acidic residues" evidence="1">
    <location>
        <begin position="466"/>
        <end position="476"/>
    </location>
</feature>
<keyword evidence="2" id="KW-0812">Transmembrane</keyword>
<dbReference type="AlphaFoldDB" id="A0AA48QYB2"/>
<dbReference type="PANTHER" id="PTHR47797:SF3">
    <property type="entry name" value="CYTOCHROME B561 DOMAIN-CONTAINING PROTEIN"/>
    <property type="match status" value="1"/>
</dbReference>
<dbReference type="InterPro" id="IPR005018">
    <property type="entry name" value="DOMON_domain"/>
</dbReference>
<gene>
    <name evidence="5" type="ORF">CcaverHIS019_0606320</name>
</gene>
<dbReference type="Pfam" id="PF16010">
    <property type="entry name" value="CDH-cyt"/>
    <property type="match status" value="1"/>
</dbReference>
<feature type="transmembrane region" description="Helical" evidence="2">
    <location>
        <begin position="271"/>
        <end position="291"/>
    </location>
</feature>
<dbReference type="InterPro" id="IPR015920">
    <property type="entry name" value="Cellobiose_DH-like_cyt"/>
</dbReference>
<dbReference type="SUPFAM" id="SSF49344">
    <property type="entry name" value="CBD9-like"/>
    <property type="match status" value="1"/>
</dbReference>
<organism evidence="5 6">
    <name type="scientific">Cutaneotrichosporon cavernicola</name>
    <dbReference type="NCBI Taxonomy" id="279322"/>
    <lineage>
        <taxon>Eukaryota</taxon>
        <taxon>Fungi</taxon>
        <taxon>Dikarya</taxon>
        <taxon>Basidiomycota</taxon>
        <taxon>Agaricomycotina</taxon>
        <taxon>Tremellomycetes</taxon>
        <taxon>Trichosporonales</taxon>
        <taxon>Trichosporonaceae</taxon>
        <taxon>Cutaneotrichosporon</taxon>
    </lineage>
</organism>
<sequence length="484" mass="53125">MWRPLLFVLCAVQGAFALAGTNVCNDRICIQATRSDDVDTYTIHTHPERPIPPEKFGWMAIGWGLVMPNSPLVIMWPNEDGTFTLSQRKAPRHVMPSVDPNPPRPATLNDGQTWSNTTGTSLSFQVPSDSVNNTILIWALSNTRPDSTNPTAGLIQHTWHGGEIIDFTTEYSEVPGPTTIGYGSSKATNNATGGPSLALIAHITCGVLVTMLVLPGGVVVPRITRGMTTTKSWFYFHMLNQGFFALALVSINFGIGLTFGGEIDSAHRRTGTALFVLVILQIILGCFSHFYKPGHWMKQHTFETKRGRGPSNFLHVVFGIITVAVGWSACWSGFTVEWTRRGHGVAAYGFRVGWGLIVMIWITLYVLGLIFFLPRQLKIESAQRATDLAEQKRYFPSEFDLKVRNQALTPSPPMPLRGGTPSTTGFAQQSPTFSSELASPEGSPSLRTSFSSSRLPRAPRVPPPRKPSDPFADRKSNSIKGGHF</sequence>
<dbReference type="CDD" id="cd08760">
    <property type="entry name" value="Cyt_b561_FRRS1_like"/>
    <property type="match status" value="1"/>
</dbReference>
<feature type="domain" description="DOMON" evidence="4">
    <location>
        <begin position="58"/>
        <end position="141"/>
    </location>
</feature>
<accession>A0AA48QYB2</accession>
<dbReference type="Proteomes" id="UP001233271">
    <property type="component" value="Chromosome 6"/>
</dbReference>
<evidence type="ECO:0000256" key="1">
    <source>
        <dbReference type="SAM" id="MobiDB-lite"/>
    </source>
</evidence>
<dbReference type="Gene3D" id="2.60.40.1210">
    <property type="entry name" value="Cellobiose dehydrogenase, cytochrome domain"/>
    <property type="match status" value="1"/>
</dbReference>
<protein>
    <recommendedName>
        <fullName evidence="4">DOMON domain-containing protein</fullName>
    </recommendedName>
</protein>
<evidence type="ECO:0000313" key="6">
    <source>
        <dbReference type="Proteomes" id="UP001233271"/>
    </source>
</evidence>